<dbReference type="AlphaFoldDB" id="F0VK03"/>
<reference evidence="2" key="2">
    <citation type="submission" date="2011-03" db="EMBL/GenBank/DDBJ databases">
        <title>Comparative genomics and transcriptomics of Neospora caninum and Toxoplasma gondii.</title>
        <authorList>
            <person name="Reid A.J."/>
            <person name="Sohal A."/>
            <person name="Harris D."/>
            <person name="Quail M."/>
            <person name="Sanders M."/>
            <person name="Berriman M."/>
            <person name="Wastling J.M."/>
            <person name="Pain A."/>
        </authorList>
    </citation>
    <scope>NUCLEOTIDE SEQUENCE</scope>
    <source>
        <strain evidence="2">Liverpool</strain>
    </source>
</reference>
<dbReference type="OMA" id="WDRARSE"/>
<reference evidence="3" key="4">
    <citation type="journal article" date="2015" name="PLoS ONE">
        <title>Comprehensive Evaluation of Toxoplasma gondii VEG and Neospora caninum LIV Genomes with Tachyzoite Stage Transcriptome and Proteome Defines Novel Transcript Features.</title>
        <authorList>
            <person name="Ramaprasad A."/>
            <person name="Mourier T."/>
            <person name="Naeem R."/>
            <person name="Malas T.B."/>
            <person name="Moussa E."/>
            <person name="Panigrahi A."/>
            <person name="Vermont S.J."/>
            <person name="Otto T.D."/>
            <person name="Wastling J."/>
            <person name="Pain A."/>
        </authorList>
    </citation>
    <scope>NUCLEOTIDE SEQUENCE</scope>
    <source>
        <strain evidence="3">Liverpool</strain>
    </source>
</reference>
<dbReference type="OrthoDB" id="331424at2759"/>
<dbReference type="EMBL" id="LN714483">
    <property type="protein sequence ID" value="CEL67223.1"/>
    <property type="molecule type" value="Genomic_DNA"/>
</dbReference>
<feature type="region of interest" description="Disordered" evidence="1">
    <location>
        <begin position="235"/>
        <end position="274"/>
    </location>
</feature>
<dbReference type="GeneID" id="13443592"/>
<feature type="region of interest" description="Disordered" evidence="1">
    <location>
        <begin position="319"/>
        <end position="399"/>
    </location>
</feature>
<feature type="compositionally biased region" description="Low complexity" evidence="1">
    <location>
        <begin position="240"/>
        <end position="249"/>
    </location>
</feature>
<dbReference type="InParanoid" id="F0VK03"/>
<dbReference type="EMBL" id="FR823390">
    <property type="protein sequence ID" value="CBZ53233.1"/>
    <property type="molecule type" value="Genomic_DNA"/>
</dbReference>
<dbReference type="Proteomes" id="UP000007494">
    <property type="component" value="Chromosome VIII"/>
</dbReference>
<feature type="region of interest" description="Disordered" evidence="1">
    <location>
        <begin position="170"/>
        <end position="207"/>
    </location>
</feature>
<evidence type="ECO:0000256" key="1">
    <source>
        <dbReference type="SAM" id="MobiDB-lite"/>
    </source>
</evidence>
<feature type="compositionally biased region" description="Polar residues" evidence="1">
    <location>
        <begin position="437"/>
        <end position="447"/>
    </location>
</feature>
<feature type="compositionally biased region" description="Basic and acidic residues" evidence="1">
    <location>
        <begin position="139"/>
        <end position="150"/>
    </location>
</feature>
<feature type="compositionally biased region" description="Basic and acidic residues" evidence="1">
    <location>
        <begin position="653"/>
        <end position="671"/>
    </location>
</feature>
<feature type="compositionally biased region" description="Basic and acidic residues" evidence="1">
    <location>
        <begin position="361"/>
        <end position="374"/>
    </location>
</feature>
<evidence type="ECO:0000313" key="3">
    <source>
        <dbReference type="EMBL" id="CEL67223.1"/>
    </source>
</evidence>
<feature type="compositionally biased region" description="Low complexity" evidence="1">
    <location>
        <begin position="672"/>
        <end position="689"/>
    </location>
</feature>
<dbReference type="eggNOG" id="ENOG502QYQP">
    <property type="taxonomic scope" value="Eukaryota"/>
</dbReference>
<dbReference type="VEuPathDB" id="ToxoDB:NCLIV_030200"/>
<evidence type="ECO:0000313" key="4">
    <source>
        <dbReference type="Proteomes" id="UP000007494"/>
    </source>
</evidence>
<accession>F0VK03</accession>
<organism evidence="2 4">
    <name type="scientific">Neospora caninum (strain Liverpool)</name>
    <dbReference type="NCBI Taxonomy" id="572307"/>
    <lineage>
        <taxon>Eukaryota</taxon>
        <taxon>Sar</taxon>
        <taxon>Alveolata</taxon>
        <taxon>Apicomplexa</taxon>
        <taxon>Conoidasida</taxon>
        <taxon>Coccidia</taxon>
        <taxon>Eucoccidiorida</taxon>
        <taxon>Eimeriorina</taxon>
        <taxon>Sarcocystidae</taxon>
        <taxon>Neospora</taxon>
    </lineage>
</organism>
<sequence>MMYPLSCHEEHIQFPYPFISPPRSLPGPPPGKSRDIFDPLKRRADSHGVLGWLLDARNNLRHCPECPPRQVWGRVLSMVPDSARERAKSDTEYVSEEILRRREHQRELRRRLRERHQELEREAQQNAPSEDGTRALSRRAAEKEPARAQRPDGLLSLALFLRKNGDLLRTTRLRPTPRGTVQLPPEEDSDGELGRDTPNLSDPESYTLMNSDDEVCILRLGNRLKSPADCTGVTTLRKNSQGSTVSSSRSRGKDSIEIAGPKRGFLSPEDGQSRLNRGFLSNVRQSDARQSSEELFVTAWSHNDEDGARLVVPSRFVSTYGDSTEDGERAPERGTSRDESEPEDSSRRPLTRSDSSCSVPGEDRNRFPRFRDASELVGDNAPLSPLPRGYGTKDKDRKRSGLFLDPRHLEKALPCGVPPFFEPDRGDAASPAETCGRFQSVSGSRGSAYTPAETGDADPSGSFPSNHQQLRPLNYPFPLSPHAHHVSLPSFSRLPEHPFSPASACTPTQKVLPYTLKDLPDSPGPQKRLYRPANSKIRRGTNSVEKRARDASTRRWREAGCSVSRRRQKTGRPAGEKRRPPVALPVYRQSPSPGGQLGGRKPVGKAADGLDAFRDRGATEWTEYRRFLEQRLREGGAREDQNGSNAPGYGHVTRIEFRDGETQRRPVRRLDSLGSAGAAPARGSSGESGNSRTWDRARSEDAGSGTGRPVNASFCGWIMSGSSSSDGLGRYVGSLASSDR</sequence>
<protein>
    <submittedName>
        <fullName evidence="2">Uncharacterized protein</fullName>
    </submittedName>
</protein>
<gene>
    <name evidence="3" type="ORF">BN1204_030200</name>
    <name evidence="2" type="ORF">NCLIV_030200</name>
</gene>
<feature type="compositionally biased region" description="Basic and acidic residues" evidence="1">
    <location>
        <begin position="326"/>
        <end position="347"/>
    </location>
</feature>
<keyword evidence="4" id="KW-1185">Reference proteome</keyword>
<reference evidence="2" key="1">
    <citation type="submission" date="2011-02" db="EMBL/GenBank/DDBJ databases">
        <authorList>
            <person name="Aslett M."/>
        </authorList>
    </citation>
    <scope>NUCLEOTIDE SEQUENCE</scope>
    <source>
        <strain evidence="2">Liverpool</strain>
    </source>
</reference>
<name>F0VK03_NEOCL</name>
<feature type="region of interest" description="Disordered" evidence="1">
    <location>
        <begin position="117"/>
        <end position="150"/>
    </location>
</feature>
<proteinExistence type="predicted"/>
<feature type="compositionally biased region" description="Basic and acidic residues" evidence="1">
    <location>
        <begin position="544"/>
        <end position="558"/>
    </location>
</feature>
<evidence type="ECO:0000313" key="2">
    <source>
        <dbReference type="EMBL" id="CBZ53233.1"/>
    </source>
</evidence>
<reference evidence="4" key="3">
    <citation type="journal article" date="2012" name="PLoS Pathog.">
        <title>Comparative genomics of the apicomplexan parasites Toxoplasma gondii and Neospora caninum: Coccidia differing in host range and transmission strategy.</title>
        <authorList>
            <person name="Reid A.J."/>
            <person name="Vermont S.J."/>
            <person name="Cotton J.A."/>
            <person name="Harris D."/>
            <person name="Hill-Cawthorne G.A."/>
            <person name="Konen-Waisman S."/>
            <person name="Latham S.M."/>
            <person name="Mourier T."/>
            <person name="Norton R."/>
            <person name="Quail M.A."/>
            <person name="Sanders M."/>
            <person name="Shanmugam D."/>
            <person name="Sohal A."/>
            <person name="Wasmuth J.D."/>
            <person name="Brunk B."/>
            <person name="Grigg M.E."/>
            <person name="Howard J.C."/>
            <person name="Parkinson J."/>
            <person name="Roos D.S."/>
            <person name="Trees A.J."/>
            <person name="Berriman M."/>
            <person name="Pain A."/>
            <person name="Wastling J.M."/>
        </authorList>
    </citation>
    <scope>NUCLEOTIDE SEQUENCE [LARGE SCALE GENOMIC DNA]</scope>
    <source>
        <strain evidence="4">Liverpool</strain>
    </source>
</reference>
<feature type="region of interest" description="Disordered" evidence="1">
    <location>
        <begin position="634"/>
        <end position="740"/>
    </location>
</feature>
<feature type="region of interest" description="Disordered" evidence="1">
    <location>
        <begin position="538"/>
        <end position="611"/>
    </location>
</feature>
<feature type="compositionally biased region" description="Polar residues" evidence="1">
    <location>
        <begin position="198"/>
        <end position="207"/>
    </location>
</feature>
<feature type="compositionally biased region" description="Polar residues" evidence="1">
    <location>
        <begin position="462"/>
        <end position="471"/>
    </location>
</feature>
<feature type="region of interest" description="Disordered" evidence="1">
    <location>
        <begin position="422"/>
        <end position="475"/>
    </location>
</feature>
<dbReference type="RefSeq" id="XP_003883265.1">
    <property type="nucleotide sequence ID" value="XM_003883216.1"/>
</dbReference>